<evidence type="ECO:0000313" key="1">
    <source>
        <dbReference type="EMBL" id="KAI8423047.1"/>
    </source>
</evidence>
<organism evidence="1 2">
    <name type="scientific">Choristoneura fumiferana</name>
    <name type="common">Spruce budworm moth</name>
    <name type="synonym">Archips fumiferana</name>
    <dbReference type="NCBI Taxonomy" id="7141"/>
    <lineage>
        <taxon>Eukaryota</taxon>
        <taxon>Metazoa</taxon>
        <taxon>Ecdysozoa</taxon>
        <taxon>Arthropoda</taxon>
        <taxon>Hexapoda</taxon>
        <taxon>Insecta</taxon>
        <taxon>Pterygota</taxon>
        <taxon>Neoptera</taxon>
        <taxon>Endopterygota</taxon>
        <taxon>Lepidoptera</taxon>
        <taxon>Glossata</taxon>
        <taxon>Ditrysia</taxon>
        <taxon>Tortricoidea</taxon>
        <taxon>Tortricidae</taxon>
        <taxon>Tortricinae</taxon>
        <taxon>Choristoneura</taxon>
    </lineage>
</organism>
<gene>
    <name evidence="1" type="ORF">MSG28_014133</name>
</gene>
<evidence type="ECO:0000313" key="2">
    <source>
        <dbReference type="Proteomes" id="UP001064048"/>
    </source>
</evidence>
<protein>
    <submittedName>
        <fullName evidence="1">Uncharacterized protein</fullName>
    </submittedName>
</protein>
<keyword evidence="2" id="KW-1185">Reference proteome</keyword>
<name>A0ACC0JG66_CHOFU</name>
<comment type="caution">
    <text evidence="1">The sequence shown here is derived from an EMBL/GenBank/DDBJ whole genome shotgun (WGS) entry which is preliminary data.</text>
</comment>
<proteinExistence type="predicted"/>
<accession>A0ACC0JG66</accession>
<sequence length="141" mass="15742">METMVNVWAVVEHVRVASGAAELAIFTAILYWFFTSSRVADMLEVVGERVGGWCGRDSNSLRQAVRARRRHHNDIYTKLDAERTTRASSLYRVKEGPIVPAPQPATRPPAGLACPRCAPVSRVSRMKQIVILLKLSFVTHI</sequence>
<reference evidence="1 2" key="1">
    <citation type="journal article" date="2022" name="Genome Biol. Evol.">
        <title>The Spruce Budworm Genome: Reconstructing the Evolutionary History of Antifreeze Proteins.</title>
        <authorList>
            <person name="Beliveau C."/>
            <person name="Gagne P."/>
            <person name="Picq S."/>
            <person name="Vernygora O."/>
            <person name="Keeling C.I."/>
            <person name="Pinkney K."/>
            <person name="Doucet D."/>
            <person name="Wen F."/>
            <person name="Johnston J.S."/>
            <person name="Maaroufi H."/>
            <person name="Boyle B."/>
            <person name="Laroche J."/>
            <person name="Dewar K."/>
            <person name="Juretic N."/>
            <person name="Blackburn G."/>
            <person name="Nisole A."/>
            <person name="Brunet B."/>
            <person name="Brandao M."/>
            <person name="Lumley L."/>
            <person name="Duan J."/>
            <person name="Quan G."/>
            <person name="Lucarotti C.J."/>
            <person name="Roe A.D."/>
            <person name="Sperling F.A.H."/>
            <person name="Levesque R.C."/>
            <person name="Cusson M."/>
        </authorList>
    </citation>
    <scope>NUCLEOTIDE SEQUENCE [LARGE SCALE GENOMIC DNA]</scope>
    <source>
        <strain evidence="1">Glfc:IPQL:Cfum</strain>
    </source>
</reference>
<dbReference type="Proteomes" id="UP001064048">
    <property type="component" value="Chromosome 25"/>
</dbReference>
<dbReference type="EMBL" id="CM046125">
    <property type="protein sequence ID" value="KAI8423047.1"/>
    <property type="molecule type" value="Genomic_DNA"/>
</dbReference>